<proteinExistence type="predicted"/>
<dbReference type="AlphaFoldDB" id="A0A1J0EQU9"/>
<gene>
    <name evidence="1" type="ORF">BLL42_21495</name>
</gene>
<protein>
    <recommendedName>
        <fullName evidence="3">HeH/LEM domain-containing protein</fullName>
    </recommendedName>
</protein>
<dbReference type="EMBL" id="CP017886">
    <property type="protein sequence ID" value="APC18172.1"/>
    <property type="molecule type" value="Genomic_DNA"/>
</dbReference>
<dbReference type="RefSeq" id="WP_071554109.1">
    <property type="nucleotide sequence ID" value="NZ_CP017886.1"/>
</dbReference>
<organism evidence="1 2">
    <name type="scientific">Pseudomonas frederiksbergensis</name>
    <dbReference type="NCBI Taxonomy" id="104087"/>
    <lineage>
        <taxon>Bacteria</taxon>
        <taxon>Pseudomonadati</taxon>
        <taxon>Pseudomonadota</taxon>
        <taxon>Gammaproteobacteria</taxon>
        <taxon>Pseudomonadales</taxon>
        <taxon>Pseudomonadaceae</taxon>
        <taxon>Pseudomonas</taxon>
    </lineage>
</organism>
<evidence type="ECO:0000313" key="2">
    <source>
        <dbReference type="Proteomes" id="UP000182567"/>
    </source>
</evidence>
<evidence type="ECO:0000313" key="1">
    <source>
        <dbReference type="EMBL" id="APC18172.1"/>
    </source>
</evidence>
<sequence>MELIYTNQLDGFDPNKRYRNADLFRSVESGVTKVIVVGDHPMIVDAYEVLGVEVIVSELPTVQGEAETDPAKMGVGALREWLTVQGIDYDPKAPKAEILKLIPVS</sequence>
<name>A0A1J0EQU9_9PSED</name>
<evidence type="ECO:0008006" key="3">
    <source>
        <dbReference type="Google" id="ProtNLM"/>
    </source>
</evidence>
<accession>A0A1J0EQU9</accession>
<dbReference type="OrthoDB" id="6174556at2"/>
<dbReference type="Proteomes" id="UP000182567">
    <property type="component" value="Chromosome"/>
</dbReference>
<dbReference type="GeneID" id="46910853"/>
<reference evidence="2" key="1">
    <citation type="submission" date="2016-10" db="EMBL/GenBank/DDBJ databases">
        <title>Pseudomonas frederiksbergensis ERGS4:02 complete genome.</title>
        <authorList>
            <person name="Kumar R."/>
            <person name="Acharya V."/>
            <person name="Singh D."/>
        </authorList>
    </citation>
    <scope>NUCLEOTIDE SEQUENCE [LARGE SCALE GENOMIC DNA]</scope>
    <source>
        <strain evidence="2">ERGS4:02</strain>
    </source>
</reference>